<feature type="transmembrane region" description="Helical" evidence="1">
    <location>
        <begin position="40"/>
        <end position="58"/>
    </location>
</feature>
<evidence type="ECO:0000313" key="2">
    <source>
        <dbReference type="EMBL" id="SMF37726.1"/>
    </source>
</evidence>
<gene>
    <name evidence="2" type="ORF">SAMN02745746_02849</name>
</gene>
<dbReference type="Proteomes" id="UP000192920">
    <property type="component" value="Unassembled WGS sequence"/>
</dbReference>
<evidence type="ECO:0000313" key="3">
    <source>
        <dbReference type="Proteomes" id="UP000192920"/>
    </source>
</evidence>
<name>A0A1Y6C567_9NEIS</name>
<keyword evidence="1" id="KW-0472">Membrane</keyword>
<dbReference type="Pfam" id="PF09955">
    <property type="entry name" value="DUF2189"/>
    <property type="match status" value="1"/>
</dbReference>
<dbReference type="RefSeq" id="WP_085276985.1">
    <property type="nucleotide sequence ID" value="NZ_FXAG01000016.1"/>
</dbReference>
<proteinExistence type="predicted"/>
<keyword evidence="3" id="KW-1185">Reference proteome</keyword>
<sequence length="260" mass="29000">MDIAHHPSNEHPVVKHVNVSYPAKWLRQGFKDLQRAPADSLFYGAVFVLMGYLLTTYFEQAPEIVITLSTIFLLAGPFLAIGLYDIAKQMEAFDGRGRVTLVHSMTAWRVNMHSFALYAVLLAVLVFGWFRMSLLMFALFYDTATLPTLNMVVSNAFKPENVGFLVAYFGIGFFFAALVFAVSAVSLPMLLDKEVDTVTAMVASLQAVYKNLLTMLVWAAMIVALTVVGFATYFVGLIVIMPVIGLATWHAYRDLITFER</sequence>
<feature type="transmembrane region" description="Helical" evidence="1">
    <location>
        <begin position="161"/>
        <end position="187"/>
    </location>
</feature>
<feature type="transmembrane region" description="Helical" evidence="1">
    <location>
        <begin position="64"/>
        <end position="86"/>
    </location>
</feature>
<dbReference type="InterPro" id="IPR018692">
    <property type="entry name" value="DUF2189"/>
</dbReference>
<keyword evidence="1" id="KW-0812">Transmembrane</keyword>
<reference evidence="3" key="1">
    <citation type="submission" date="2017-04" db="EMBL/GenBank/DDBJ databases">
        <authorList>
            <person name="Varghese N."/>
            <person name="Submissions S."/>
        </authorList>
    </citation>
    <scope>NUCLEOTIDE SEQUENCE [LARGE SCALE GENOMIC DNA]</scope>
    <source>
        <strain evidence="3">DSM 22618</strain>
    </source>
</reference>
<dbReference type="STRING" id="1123014.SAMN02745746_02849"/>
<feature type="transmembrane region" description="Helical" evidence="1">
    <location>
        <begin position="115"/>
        <end position="141"/>
    </location>
</feature>
<organism evidence="2 3">
    <name type="scientific">Pseudogulbenkiania subflava DSM 22618</name>
    <dbReference type="NCBI Taxonomy" id="1123014"/>
    <lineage>
        <taxon>Bacteria</taxon>
        <taxon>Pseudomonadati</taxon>
        <taxon>Pseudomonadota</taxon>
        <taxon>Betaproteobacteria</taxon>
        <taxon>Neisseriales</taxon>
        <taxon>Chromobacteriaceae</taxon>
        <taxon>Pseudogulbenkiania</taxon>
    </lineage>
</organism>
<accession>A0A1Y6C567</accession>
<evidence type="ECO:0000256" key="1">
    <source>
        <dbReference type="SAM" id="Phobius"/>
    </source>
</evidence>
<dbReference type="AlphaFoldDB" id="A0A1Y6C567"/>
<keyword evidence="1" id="KW-1133">Transmembrane helix</keyword>
<dbReference type="EMBL" id="FXAG01000016">
    <property type="protein sequence ID" value="SMF37726.1"/>
    <property type="molecule type" value="Genomic_DNA"/>
</dbReference>
<protein>
    <submittedName>
        <fullName evidence="2">Uncharacterized membrane protein</fullName>
    </submittedName>
</protein>